<evidence type="ECO:0000313" key="3">
    <source>
        <dbReference type="EMBL" id="PPF11949.1"/>
    </source>
</evidence>
<keyword evidence="2" id="KW-0472">Membrane</keyword>
<dbReference type="EMBL" id="PSUL01000029">
    <property type="protein sequence ID" value="PPF11949.1"/>
    <property type="molecule type" value="Genomic_DNA"/>
</dbReference>
<gene>
    <name evidence="3" type="ORF">C5C04_11470</name>
    <name evidence="4" type="ORF">C5C40_12885</name>
</gene>
<dbReference type="Proteomes" id="UP000237881">
    <property type="component" value="Unassembled WGS sequence"/>
</dbReference>
<evidence type="ECO:0000256" key="1">
    <source>
        <dbReference type="SAM" id="MobiDB-lite"/>
    </source>
</evidence>
<evidence type="ECO:0000256" key="2">
    <source>
        <dbReference type="SAM" id="Phobius"/>
    </source>
</evidence>
<feature type="compositionally biased region" description="Basic and acidic residues" evidence="1">
    <location>
        <begin position="467"/>
        <end position="483"/>
    </location>
</feature>
<keyword evidence="6" id="KW-1185">Reference proteome</keyword>
<feature type="compositionally biased region" description="Basic and acidic residues" evidence="1">
    <location>
        <begin position="314"/>
        <end position="328"/>
    </location>
</feature>
<accession>A0ABD6W6I7</accession>
<keyword evidence="2" id="KW-0812">Transmembrane</keyword>
<sequence length="483" mass="50702">MDGCAKYGEMLLEKGADADARKDVIKGTIYPSESNDPSCNSGLAIGGYCQEGKKTPLGAWVKGDNPAPRLIFAFGGLVVALIMSIFVISSGFAALGGVILSFFLLAAGPFFAALWCIPGRVRSWGVKWAEALVGSVLATLIAFLALAVTLTLLTVVFLAAGLWQIPGAATPGLGWGGTAVLSIVVAGTAFRFRKELSRIVDASPTGLGRSMMLGAYVARGVARRAASMTSNTLRVGRRATAATARGVSQGARVTAGAARGVREVQQRRTAGEGMQKVAMNRARAAAQGAEYVRGGGRVSDVRGTLHGSRQVGVARERAERIREDERTRGISRAEGTFGRGRPGERDVAPTPVAAGMRPRSSARPAGPSRGAGGDAGAPVMAGGEGPSTPIFFGGRRADPARTSRPLSEAEKVARMSSIERREYYKGLSPLDAPGKIPTARSSHQGRRNPGGGVPRWHNRPSVVDRLLSSEEQQRDEQRDGGTR</sequence>
<keyword evidence="2" id="KW-1133">Transmembrane helix</keyword>
<feature type="transmembrane region" description="Helical" evidence="2">
    <location>
        <begin position="172"/>
        <end position="190"/>
    </location>
</feature>
<feature type="transmembrane region" description="Helical" evidence="2">
    <location>
        <begin position="70"/>
        <end position="88"/>
    </location>
</feature>
<feature type="transmembrane region" description="Helical" evidence="2">
    <location>
        <begin position="94"/>
        <end position="117"/>
    </location>
</feature>
<feature type="region of interest" description="Disordered" evidence="1">
    <location>
        <begin position="301"/>
        <end position="483"/>
    </location>
</feature>
<dbReference type="EMBL" id="PSVT01000034">
    <property type="protein sequence ID" value="PPH74625.1"/>
    <property type="molecule type" value="Genomic_DNA"/>
</dbReference>
<feature type="transmembrane region" description="Helical" evidence="2">
    <location>
        <begin position="129"/>
        <end position="160"/>
    </location>
</feature>
<reference evidence="5 6" key="1">
    <citation type="submission" date="2018-02" db="EMBL/GenBank/DDBJ databases">
        <title>Bacteriophage NCPPB3778 and a type I-E CRISPR drive the evolution of the US Biological Select Agent, Rathayibacter toxicus.</title>
        <authorList>
            <person name="Davis E.W.II."/>
            <person name="Tabima J.F."/>
            <person name="Weisberg A.J."/>
            <person name="Lopes L.D."/>
            <person name="Wiseman M.S."/>
            <person name="Wiseman M.S."/>
            <person name="Pupko T."/>
            <person name="Belcher M.S."/>
            <person name="Sechler A.J."/>
            <person name="Tancos M.A."/>
            <person name="Schroeder B.K."/>
            <person name="Murray T.D."/>
            <person name="Luster D.G."/>
            <person name="Schneider W.L."/>
            <person name="Rogers E."/>
            <person name="Andreote F.D."/>
            <person name="Grunwald N.J."/>
            <person name="Putnam M.L."/>
            <person name="Chang J.H."/>
        </authorList>
    </citation>
    <scope>NUCLEOTIDE SEQUENCE [LARGE SCALE GENOMIC DNA]</scope>
    <source>
        <strain evidence="4 6">AY1D6</strain>
        <strain evidence="3 5">AY1I9</strain>
    </source>
</reference>
<comment type="caution">
    <text evidence="3">The sequence shown here is derived from an EMBL/GenBank/DDBJ whole genome shotgun (WGS) entry which is preliminary data.</text>
</comment>
<evidence type="ECO:0000313" key="6">
    <source>
        <dbReference type="Proteomes" id="UP000239698"/>
    </source>
</evidence>
<proteinExistence type="predicted"/>
<evidence type="ECO:0000313" key="5">
    <source>
        <dbReference type="Proteomes" id="UP000237881"/>
    </source>
</evidence>
<protein>
    <submittedName>
        <fullName evidence="3">Uncharacterized protein</fullName>
    </submittedName>
</protein>
<name>A0ABD6W6I7_RATRA</name>
<organism evidence="3 5">
    <name type="scientific">Rathayibacter rathayi</name>
    <name type="common">Corynebacterium rathayi</name>
    <dbReference type="NCBI Taxonomy" id="33887"/>
    <lineage>
        <taxon>Bacteria</taxon>
        <taxon>Bacillati</taxon>
        <taxon>Actinomycetota</taxon>
        <taxon>Actinomycetes</taxon>
        <taxon>Micrococcales</taxon>
        <taxon>Microbacteriaceae</taxon>
        <taxon>Rathayibacter</taxon>
    </lineage>
</organism>
<dbReference type="AlphaFoldDB" id="A0ABD6W6I7"/>
<evidence type="ECO:0000313" key="4">
    <source>
        <dbReference type="EMBL" id="PPH74625.1"/>
    </source>
</evidence>
<feature type="compositionally biased region" description="Basic and acidic residues" evidence="1">
    <location>
        <begin position="395"/>
        <end position="424"/>
    </location>
</feature>
<feature type="compositionally biased region" description="Low complexity" evidence="1">
    <location>
        <begin position="357"/>
        <end position="368"/>
    </location>
</feature>
<dbReference type="Proteomes" id="UP000239698">
    <property type="component" value="Unassembled WGS sequence"/>
</dbReference>